<dbReference type="PANTHER" id="PTHR47535">
    <property type="entry name" value="MUSCLE-SPECIFIC PROTEIN 300 KDA, ISOFORM G"/>
    <property type="match status" value="1"/>
</dbReference>
<feature type="compositionally biased region" description="Low complexity" evidence="7">
    <location>
        <begin position="872"/>
        <end position="887"/>
    </location>
</feature>
<evidence type="ECO:0000256" key="2">
    <source>
        <dbReference type="ARBA" id="ARBA00022692"/>
    </source>
</evidence>
<evidence type="ECO:0000313" key="9">
    <source>
        <dbReference type="Proteomes" id="UP000051574"/>
    </source>
</evidence>
<gene>
    <name evidence="8" type="ORF">AMK59_3688</name>
</gene>
<feature type="compositionally biased region" description="Basic and acidic residues" evidence="7">
    <location>
        <begin position="162"/>
        <end position="171"/>
    </location>
</feature>
<dbReference type="InterPro" id="IPR052403">
    <property type="entry name" value="LINC-complex_assoc"/>
</dbReference>
<dbReference type="SUPFAM" id="SSF46966">
    <property type="entry name" value="Spectrin repeat"/>
    <property type="match status" value="1"/>
</dbReference>
<feature type="region of interest" description="Disordered" evidence="7">
    <location>
        <begin position="162"/>
        <end position="220"/>
    </location>
</feature>
<comment type="caution">
    <text evidence="8">The sequence shown here is derived from an EMBL/GenBank/DDBJ whole genome shotgun (WGS) entry which is preliminary data.</text>
</comment>
<evidence type="ECO:0000256" key="1">
    <source>
        <dbReference type="ARBA" id="ARBA00004370"/>
    </source>
</evidence>
<keyword evidence="3" id="KW-0677">Repeat</keyword>
<evidence type="ECO:0000256" key="5">
    <source>
        <dbReference type="ARBA" id="ARBA00023136"/>
    </source>
</evidence>
<feature type="non-terminal residue" evidence="8">
    <location>
        <position position="1953"/>
    </location>
</feature>
<feature type="coiled-coil region" evidence="6">
    <location>
        <begin position="1083"/>
        <end position="1110"/>
    </location>
</feature>
<feature type="compositionally biased region" description="Basic residues" evidence="7">
    <location>
        <begin position="475"/>
        <end position="486"/>
    </location>
</feature>
<dbReference type="GO" id="GO:0051015">
    <property type="term" value="F:actin filament binding"/>
    <property type="evidence" value="ECO:0007669"/>
    <property type="project" value="TreeGrafter"/>
</dbReference>
<dbReference type="OrthoDB" id="6618337at2759"/>
<dbReference type="GO" id="GO:0007097">
    <property type="term" value="P:nuclear migration"/>
    <property type="evidence" value="ECO:0007669"/>
    <property type="project" value="TreeGrafter"/>
</dbReference>
<dbReference type="GO" id="GO:0005737">
    <property type="term" value="C:cytoplasm"/>
    <property type="evidence" value="ECO:0007669"/>
    <property type="project" value="TreeGrafter"/>
</dbReference>
<comment type="subcellular location">
    <subcellularLocation>
        <location evidence="1">Membrane</location>
    </subcellularLocation>
</comment>
<evidence type="ECO:0000256" key="6">
    <source>
        <dbReference type="SAM" id="Coils"/>
    </source>
</evidence>
<feature type="compositionally biased region" description="Basic and acidic residues" evidence="7">
    <location>
        <begin position="835"/>
        <end position="844"/>
    </location>
</feature>
<feature type="compositionally biased region" description="Basic residues" evidence="7">
    <location>
        <begin position="888"/>
        <end position="901"/>
    </location>
</feature>
<evidence type="ECO:0008006" key="10">
    <source>
        <dbReference type="Google" id="ProtNLM"/>
    </source>
</evidence>
<proteinExistence type="predicted"/>
<evidence type="ECO:0000256" key="4">
    <source>
        <dbReference type="ARBA" id="ARBA00022989"/>
    </source>
</evidence>
<dbReference type="Proteomes" id="UP000051574">
    <property type="component" value="Unassembled WGS sequence"/>
</dbReference>
<feature type="non-terminal residue" evidence="8">
    <location>
        <position position="1"/>
    </location>
</feature>
<feature type="compositionally biased region" description="Basic and acidic residues" evidence="7">
    <location>
        <begin position="564"/>
        <end position="577"/>
    </location>
</feature>
<organism evidence="8 9">
    <name type="scientific">Oryctes borbonicus</name>
    <dbReference type="NCBI Taxonomy" id="1629725"/>
    <lineage>
        <taxon>Eukaryota</taxon>
        <taxon>Metazoa</taxon>
        <taxon>Ecdysozoa</taxon>
        <taxon>Arthropoda</taxon>
        <taxon>Hexapoda</taxon>
        <taxon>Insecta</taxon>
        <taxon>Pterygota</taxon>
        <taxon>Neoptera</taxon>
        <taxon>Endopterygota</taxon>
        <taxon>Coleoptera</taxon>
        <taxon>Polyphaga</taxon>
        <taxon>Scarabaeiformia</taxon>
        <taxon>Scarabaeidae</taxon>
        <taxon>Dynastinae</taxon>
        <taxon>Oryctes</taxon>
    </lineage>
</organism>
<feature type="region of interest" description="Disordered" evidence="7">
    <location>
        <begin position="564"/>
        <end position="624"/>
    </location>
</feature>
<keyword evidence="5" id="KW-0472">Membrane</keyword>
<feature type="compositionally biased region" description="Basic residues" evidence="7">
    <location>
        <begin position="845"/>
        <end position="858"/>
    </location>
</feature>
<accession>A0A0T6B7V5</accession>
<feature type="region of interest" description="Disordered" evidence="7">
    <location>
        <begin position="407"/>
        <end position="543"/>
    </location>
</feature>
<feature type="region of interest" description="Disordered" evidence="7">
    <location>
        <begin position="872"/>
        <end position="902"/>
    </location>
</feature>
<dbReference type="EMBL" id="LJIG01009332">
    <property type="protein sequence ID" value="KRT83291.1"/>
    <property type="molecule type" value="Genomic_DNA"/>
</dbReference>
<keyword evidence="2" id="KW-0812">Transmembrane</keyword>
<evidence type="ECO:0000313" key="8">
    <source>
        <dbReference type="EMBL" id="KRT83291.1"/>
    </source>
</evidence>
<sequence length="1953" mass="221998">AESVITQESTIQTSPEVSDLQQFIEQEKSYSELEVQTSPEPVTETAESGLQVVLEEPKIEEPKPEVFESSSQVDISVTETITQTSTPEKEEIVTTDSSMQTIIPQEIEVAQEATQTVSVEIPRSESAMQTHVTETEEHFVQTISPEVPEVQTAEFTIQTRPFDIEEPHEESIQTTPPIETPIADDTTQTSLPFYTAPPQEEKEKEELLETPAPVEEKQEELVNKEIVQEIEKVSQEPIIVEELTPKEVERQEEEIPLIAKEITQQETPEAVELEILEPVITEPVGFEIKTIEEEAVQGEAIEPVEPDTTVQEIIESKVILPEVIEPETYIEPEIQMLPHLEPIPKIPSASEEFLKAEVLAQFRPETTDTTSQTAPVIVKDIHETTPPAKSPEELEYEIFIKTSVVLPEDETSTSEASREQSMKVSYDAKEKIPDSQEPELQPTEIVSESESSDSEPLVKVTVDGVPITEPDLDKKKRRRRKRRKPKKEIPTAPEELKDTSFLSTFTRQDETLQQPKELYSAIAKKRSHSPLPPEPEQEQEYYEPESIVVSKIITDIHKDNIKDLVEAEQSKKQRPEDSYSINVSITIPEDTPSATPTEFTRDSASVSDSKDTDIQSPHSSIDDFLAKERLESEEYQFKQKTLEKEDLQPKEINKEDLKPNDVEKEKVIPKAIEEDIRPEVAAETEGITSESVKEKLEEVKAEQDITLVEELKLISPEDIKAEVSDFTTKQEIKIVSQKVKPTAPPEKLLVDTSLKEIEDVLLPHPSTTPKTALVEVAAPEEAEVSTTQEKLTPEQEFSLLTEARIVTAPADTRIEKELLSKESAKIDPNMALIEHERTMDDQQPKKPKTPKHKAKGKHPPSVTIEEVIPVPVTDTPITPGTDISIQPKKPKTPKHKAKGKHPPSITIEEVIPVPVTDTPITPGTDISISPPDLRYSSVTTVWEKPIEVAEQPEKQDEGKTSETHIEHVPIQELNIKWNQTQSMERAKNLQNAKKTTHLSDILYLATLNEVVTDETIEERNNNINKYLDELKVAVTTGDSVIVQKIVITTVETITSWLDTIEYRIYMNRQQTSDGPSIERVEELNNLKTEINNVETNIGNLRSEFNNANNLCNEEDSERIQSYITSLQNQVRIIEQVTEEHEQLVVNDLHRWQEFITGVEAVSAAINELKSQYNNLLQSEISPQIKLNELESLESINNELMIKSLHLVATARSIIRDFSNKEVPQDVYMNLEVTRQLEHYIKQERDKALQLLSIAEEYDQALKEFISIVELADALIESPIAVNNLEHLEDEMQNHRKFFVNLSHCRAILESLEENLDPETRNMHSELHQNLHQRASIILDQAAGRFQQMSLAASKWTVLEQGMREEQKWLQVAQQRVPDLSTVTSADYDQYINLYQSLSLDIGNHHTKLVHLANVAHKLQEKITCTGLDQIYVESLDIILRLQEDVNNNLKRLVAFRESWVTYNVLSDKLEYFLRDAELGLEEVEVPLGSPVPNPGHMRQFWELKAQTEVHNNIRLEATNTLEKSLQVVPVQDEMVQRKFHADLLDQWQKFTDRINSVQNAVIENISAPDAPINQKFNILEQELLELSAMLDSLQGIIKTEEELNLYIERLQTMSIRVETIETELSKLGLLSTMDSEKVGRLLAMSKQLKLQINEELDGGYTLRDRLQAIDKGLERVRKYHANFDQTLDQCEGASKLGSEAVEKAVNECYEVGEGLATVWQDLMSLRQLLHTLPMRLRVTVSPTKVERDISQLQDAHSSLEKKCMQILSMLKSRLALWQRFERQLEMVQQSVQEADFMMELLTVQGTVDYDRLLKATERLESVSGDLVSRESLIAELKAVAKPLTESCAPEISTKVEAAVAEAETAWNETCNNLKELCSKYQHAADLWKQYRDTTDLVREWIDTNIETVNNLDPEEAVNVVNVSRELFLLSLEWKVSRPKSFIDGFFKIFIGNS</sequence>
<evidence type="ECO:0000256" key="3">
    <source>
        <dbReference type="ARBA" id="ARBA00022737"/>
    </source>
</evidence>
<name>A0A0T6B7V5_9SCAR</name>
<feature type="region of interest" description="Disordered" evidence="7">
    <location>
        <begin position="640"/>
        <end position="670"/>
    </location>
</feature>
<keyword evidence="9" id="KW-1185">Reference proteome</keyword>
<reference evidence="8 9" key="1">
    <citation type="submission" date="2015-09" db="EMBL/GenBank/DDBJ databases">
        <title>Draft genome of the scarab beetle Oryctes borbonicus.</title>
        <authorList>
            <person name="Meyer J.M."/>
            <person name="Markov G.V."/>
            <person name="Baskaran P."/>
            <person name="Herrmann M."/>
            <person name="Sommer R.J."/>
            <person name="Roedelsperger C."/>
        </authorList>
    </citation>
    <scope>NUCLEOTIDE SEQUENCE [LARGE SCALE GENOMIC DNA]</scope>
    <source>
        <strain evidence="8">OB123</strain>
        <tissue evidence="8">Whole animal</tissue>
    </source>
</reference>
<dbReference type="GO" id="GO:0005640">
    <property type="term" value="C:nuclear outer membrane"/>
    <property type="evidence" value="ECO:0007669"/>
    <property type="project" value="TreeGrafter"/>
</dbReference>
<keyword evidence="4" id="KW-1133">Transmembrane helix</keyword>
<feature type="compositionally biased region" description="Polar residues" evidence="7">
    <location>
        <begin position="500"/>
        <end position="514"/>
    </location>
</feature>
<feature type="region of interest" description="Disordered" evidence="7">
    <location>
        <begin position="835"/>
        <end position="860"/>
    </location>
</feature>
<protein>
    <recommendedName>
        <fullName evidence="10">KASH domain-containing protein</fullName>
    </recommendedName>
</protein>
<dbReference type="GO" id="GO:0034993">
    <property type="term" value="C:meiotic nuclear membrane microtubule tethering complex"/>
    <property type="evidence" value="ECO:0007669"/>
    <property type="project" value="TreeGrafter"/>
</dbReference>
<dbReference type="PANTHER" id="PTHR47535:SF10">
    <property type="entry name" value="MUSCLE-SPECIFIC PROTEIN 300 KDA"/>
    <property type="match status" value="1"/>
</dbReference>
<dbReference type="Gene3D" id="1.20.58.60">
    <property type="match status" value="1"/>
</dbReference>
<evidence type="ECO:0000256" key="7">
    <source>
        <dbReference type="SAM" id="MobiDB-lite"/>
    </source>
</evidence>
<feature type="compositionally biased region" description="Basic and acidic residues" evidence="7">
    <location>
        <begin position="416"/>
        <end position="434"/>
    </location>
</feature>
<feature type="compositionally biased region" description="Polar residues" evidence="7">
    <location>
        <begin position="592"/>
        <end position="607"/>
    </location>
</feature>
<keyword evidence="6" id="KW-0175">Coiled coil</keyword>